<proteinExistence type="predicted"/>
<keyword evidence="1" id="KW-0472">Membrane</keyword>
<keyword evidence="1" id="KW-0812">Transmembrane</keyword>
<dbReference type="Proteomes" id="UP000632138">
    <property type="component" value="Unassembled WGS sequence"/>
</dbReference>
<feature type="transmembrane region" description="Helical" evidence="1">
    <location>
        <begin position="102"/>
        <end position="121"/>
    </location>
</feature>
<dbReference type="RefSeq" id="WP_203380955.1">
    <property type="nucleotide sequence ID" value="NZ_JAENHP010000017.1"/>
</dbReference>
<sequence>MGKLRYATAAVAVIYTGFASAYIGDALTWRVGVGWFAAGVAVTVAPLFTRRIRAFRLACRIEAVIVFLLNVVCFMVVGLLLLPALVPLVVAAAKSHRADTAATLALVTVAVACFSAAILGCA</sequence>
<feature type="transmembrane region" description="Helical" evidence="1">
    <location>
        <begin position="29"/>
        <end position="49"/>
    </location>
</feature>
<keyword evidence="1" id="KW-1133">Transmembrane helix</keyword>
<organism evidence="2 3">
    <name type="scientific">Paractinoplanes ovalisporus</name>
    <dbReference type="NCBI Taxonomy" id="2810368"/>
    <lineage>
        <taxon>Bacteria</taxon>
        <taxon>Bacillati</taxon>
        <taxon>Actinomycetota</taxon>
        <taxon>Actinomycetes</taxon>
        <taxon>Micromonosporales</taxon>
        <taxon>Micromonosporaceae</taxon>
        <taxon>Paractinoplanes</taxon>
    </lineage>
</organism>
<name>A0ABS2AM73_9ACTN</name>
<accession>A0ABS2AM73</accession>
<evidence type="ECO:0000256" key="1">
    <source>
        <dbReference type="SAM" id="Phobius"/>
    </source>
</evidence>
<comment type="caution">
    <text evidence="2">The sequence shown here is derived from an EMBL/GenBank/DDBJ whole genome shotgun (WGS) entry which is preliminary data.</text>
</comment>
<evidence type="ECO:0000313" key="3">
    <source>
        <dbReference type="Proteomes" id="UP000632138"/>
    </source>
</evidence>
<gene>
    <name evidence="2" type="ORF">JIG36_36265</name>
</gene>
<keyword evidence="3" id="KW-1185">Reference proteome</keyword>
<dbReference type="EMBL" id="JAENHP010000017">
    <property type="protein sequence ID" value="MBM2620969.1"/>
    <property type="molecule type" value="Genomic_DNA"/>
</dbReference>
<feature type="transmembrane region" description="Helical" evidence="1">
    <location>
        <begin position="61"/>
        <end position="82"/>
    </location>
</feature>
<reference evidence="2 3" key="1">
    <citation type="submission" date="2021-01" db="EMBL/GenBank/DDBJ databases">
        <title>Actinoplanes sp. nov. LDG1-06 isolated from lichen.</title>
        <authorList>
            <person name="Saeng-In P."/>
            <person name="Phongsopitanun W."/>
            <person name="Kanchanasin P."/>
            <person name="Yuki M."/>
            <person name="Kudo T."/>
            <person name="Ohkuma M."/>
            <person name="Tanasupawat S."/>
        </authorList>
    </citation>
    <scope>NUCLEOTIDE SEQUENCE [LARGE SCALE GENOMIC DNA]</scope>
    <source>
        <strain evidence="2 3">LDG1-06</strain>
    </source>
</reference>
<evidence type="ECO:0000313" key="2">
    <source>
        <dbReference type="EMBL" id="MBM2620969.1"/>
    </source>
</evidence>
<protein>
    <submittedName>
        <fullName evidence="2">Uncharacterized protein</fullName>
    </submittedName>
</protein>